<proteinExistence type="predicted"/>
<evidence type="ECO:0000256" key="6">
    <source>
        <dbReference type="SAM" id="Phobius"/>
    </source>
</evidence>
<feature type="transmembrane region" description="Helical" evidence="6">
    <location>
        <begin position="47"/>
        <end position="67"/>
    </location>
</feature>
<feature type="transmembrane region" description="Helical" evidence="6">
    <location>
        <begin position="177"/>
        <end position="195"/>
    </location>
</feature>
<feature type="transmembrane region" description="Helical" evidence="6">
    <location>
        <begin position="446"/>
        <end position="468"/>
    </location>
</feature>
<dbReference type="PANTHER" id="PTHR45649">
    <property type="entry name" value="AMINO-ACID PERMEASE BAT1"/>
    <property type="match status" value="1"/>
</dbReference>
<keyword evidence="4 6" id="KW-1133">Transmembrane helix</keyword>
<reference evidence="7" key="2">
    <citation type="submission" date="2023-06" db="EMBL/GenBank/DDBJ databases">
        <authorList>
            <consortium name="Lawrence Berkeley National Laboratory"/>
            <person name="Haridas S."/>
            <person name="Hensen N."/>
            <person name="Bonometti L."/>
            <person name="Westerberg I."/>
            <person name="Brannstrom I.O."/>
            <person name="Guillou S."/>
            <person name="Cros-Aarteil S."/>
            <person name="Calhoun S."/>
            <person name="Kuo A."/>
            <person name="Mondo S."/>
            <person name="Pangilinan J."/>
            <person name="Riley R."/>
            <person name="Labutti K."/>
            <person name="Andreopoulos B."/>
            <person name="Lipzen A."/>
            <person name="Chen C."/>
            <person name="Yanf M."/>
            <person name="Daum C."/>
            <person name="Ng V."/>
            <person name="Clum A."/>
            <person name="Steindorff A."/>
            <person name="Ohm R."/>
            <person name="Martin F."/>
            <person name="Silar P."/>
            <person name="Natvig D."/>
            <person name="Lalanne C."/>
            <person name="Gautier V."/>
            <person name="Ament-Velasquez S.L."/>
            <person name="Kruys A."/>
            <person name="Hutchinson M.I."/>
            <person name="Powell A.J."/>
            <person name="Barry K."/>
            <person name="Miller A.N."/>
            <person name="Grigoriev I.V."/>
            <person name="Debuchy R."/>
            <person name="Gladieux P."/>
            <person name="Thoren M.H."/>
            <person name="Johannesson H."/>
        </authorList>
    </citation>
    <scope>NUCLEOTIDE SEQUENCE</scope>
    <source>
        <strain evidence="7">SMH4131-1</strain>
    </source>
</reference>
<feature type="transmembrane region" description="Helical" evidence="6">
    <location>
        <begin position="132"/>
        <end position="157"/>
    </location>
</feature>
<comment type="caution">
    <text evidence="7">The sequence shown here is derived from an EMBL/GenBank/DDBJ whole genome shotgun (WGS) entry which is preliminary data.</text>
</comment>
<dbReference type="PANTHER" id="PTHR45649:SF1">
    <property type="entry name" value="TRANSPORTER, PUTATIVE (EUROFUNG)-RELATED"/>
    <property type="match status" value="1"/>
</dbReference>
<reference evidence="7" key="1">
    <citation type="journal article" date="2023" name="Mol. Phylogenet. Evol.">
        <title>Genome-scale phylogeny and comparative genomics of the fungal order Sordariales.</title>
        <authorList>
            <person name="Hensen N."/>
            <person name="Bonometti L."/>
            <person name="Westerberg I."/>
            <person name="Brannstrom I.O."/>
            <person name="Guillou S."/>
            <person name="Cros-Aarteil S."/>
            <person name="Calhoun S."/>
            <person name="Haridas S."/>
            <person name="Kuo A."/>
            <person name="Mondo S."/>
            <person name="Pangilinan J."/>
            <person name="Riley R."/>
            <person name="LaButti K."/>
            <person name="Andreopoulos B."/>
            <person name="Lipzen A."/>
            <person name="Chen C."/>
            <person name="Yan M."/>
            <person name="Daum C."/>
            <person name="Ng V."/>
            <person name="Clum A."/>
            <person name="Steindorff A."/>
            <person name="Ohm R.A."/>
            <person name="Martin F."/>
            <person name="Silar P."/>
            <person name="Natvig D.O."/>
            <person name="Lalanne C."/>
            <person name="Gautier V."/>
            <person name="Ament-Velasquez S.L."/>
            <person name="Kruys A."/>
            <person name="Hutchinson M.I."/>
            <person name="Powell A.J."/>
            <person name="Barry K."/>
            <person name="Miller A.N."/>
            <person name="Grigoriev I.V."/>
            <person name="Debuchy R."/>
            <person name="Gladieux P."/>
            <person name="Hiltunen Thoren M."/>
            <person name="Johannesson H."/>
        </authorList>
    </citation>
    <scope>NUCLEOTIDE SEQUENCE</scope>
    <source>
        <strain evidence="7">SMH4131-1</strain>
    </source>
</reference>
<sequence length="510" mass="55219">MSLSHSKNGSADADSWEIKLPTYDANESSNTSLDDAQLRRLGYQPRLSRNFGLMSMLGLSCSVVMSWESGLANTVSALMNGGPAGMIYSFLVSWVGMVSVYSVLGELASAAPTAGGQYYWVAWIAPKRYRKFLAYETAWLTNLAWQASFVSTTYVLATMVQGIAKLNSPSSYQAENWHTMLIQWAFAILAILINCTTGHTLALLEGAVLILHLAGFFAILIPLVYLSPHNSASSVFTTFINEGGWSTQTLSFFVGFPVISTTLCSADCAVHMSEEIQGAAVVVPRALLYGVMLDGILTFGMILGMLFCIVDLESALQAKEVIFYPYLEVFRVGVNSAHGAAAMGSIIVVLGTASAVGIVASASRLMWSFARDRGLPGDKYLVKIPIATILVTLVICMVLSLLDLGLTVVLGNILSVIVSALYSSYLLAAGLLLWRRCAGGSSLPEPLGTLNNVFACLYCALLLFWSFWPGEPNPSLKAANWSPLVYAGVVVFSLVWYVWRARHYFQGPMI</sequence>
<feature type="transmembrane region" description="Helical" evidence="6">
    <location>
        <begin position="340"/>
        <end position="360"/>
    </location>
</feature>
<feature type="transmembrane region" description="Helical" evidence="6">
    <location>
        <begin position="286"/>
        <end position="307"/>
    </location>
</feature>
<feature type="transmembrane region" description="Helical" evidence="6">
    <location>
        <begin position="202"/>
        <end position="225"/>
    </location>
</feature>
<dbReference type="InterPro" id="IPR002293">
    <property type="entry name" value="AA/rel_permease1"/>
</dbReference>
<name>A0AAE0IUU9_9PEZI</name>
<keyword evidence="3 6" id="KW-0812">Transmembrane</keyword>
<feature type="transmembrane region" description="Helical" evidence="6">
    <location>
        <begin position="408"/>
        <end position="434"/>
    </location>
</feature>
<evidence type="ECO:0000256" key="2">
    <source>
        <dbReference type="ARBA" id="ARBA00022448"/>
    </source>
</evidence>
<comment type="subcellular location">
    <subcellularLocation>
        <location evidence="1">Membrane</location>
        <topology evidence="1">Multi-pass membrane protein</topology>
    </subcellularLocation>
</comment>
<feature type="transmembrane region" description="Helical" evidence="6">
    <location>
        <begin position="87"/>
        <end position="111"/>
    </location>
</feature>
<feature type="transmembrane region" description="Helical" evidence="6">
    <location>
        <begin position="380"/>
        <end position="402"/>
    </location>
</feature>
<feature type="transmembrane region" description="Helical" evidence="6">
    <location>
        <begin position="480"/>
        <end position="499"/>
    </location>
</feature>
<gene>
    <name evidence="7" type="ORF">B0T19DRAFT_490263</name>
</gene>
<feature type="transmembrane region" description="Helical" evidence="6">
    <location>
        <begin position="245"/>
        <end position="266"/>
    </location>
</feature>
<evidence type="ECO:0000256" key="1">
    <source>
        <dbReference type="ARBA" id="ARBA00004141"/>
    </source>
</evidence>
<dbReference type="PIRSF" id="PIRSF006060">
    <property type="entry name" value="AA_transporter"/>
    <property type="match status" value="1"/>
</dbReference>
<organism evidence="7 8">
    <name type="scientific">Cercophora scortea</name>
    <dbReference type="NCBI Taxonomy" id="314031"/>
    <lineage>
        <taxon>Eukaryota</taxon>
        <taxon>Fungi</taxon>
        <taxon>Dikarya</taxon>
        <taxon>Ascomycota</taxon>
        <taxon>Pezizomycotina</taxon>
        <taxon>Sordariomycetes</taxon>
        <taxon>Sordariomycetidae</taxon>
        <taxon>Sordariales</taxon>
        <taxon>Lasiosphaeriaceae</taxon>
        <taxon>Cercophora</taxon>
    </lineage>
</organism>
<dbReference type="Pfam" id="PF13520">
    <property type="entry name" value="AA_permease_2"/>
    <property type="match status" value="1"/>
</dbReference>
<evidence type="ECO:0000313" key="8">
    <source>
        <dbReference type="Proteomes" id="UP001286456"/>
    </source>
</evidence>
<dbReference type="EMBL" id="JAUEPO010000002">
    <property type="protein sequence ID" value="KAK3331674.1"/>
    <property type="molecule type" value="Genomic_DNA"/>
</dbReference>
<evidence type="ECO:0000256" key="4">
    <source>
        <dbReference type="ARBA" id="ARBA00022989"/>
    </source>
</evidence>
<evidence type="ECO:0000256" key="5">
    <source>
        <dbReference type="ARBA" id="ARBA00023136"/>
    </source>
</evidence>
<protein>
    <submittedName>
        <fullName evidence="7">Amino acid/polyamine transporter I</fullName>
    </submittedName>
</protein>
<keyword evidence="8" id="KW-1185">Reference proteome</keyword>
<keyword evidence="2" id="KW-0813">Transport</keyword>
<dbReference type="GO" id="GO:0022857">
    <property type="term" value="F:transmembrane transporter activity"/>
    <property type="evidence" value="ECO:0007669"/>
    <property type="project" value="InterPro"/>
</dbReference>
<evidence type="ECO:0000256" key="3">
    <source>
        <dbReference type="ARBA" id="ARBA00022692"/>
    </source>
</evidence>
<dbReference type="AlphaFoldDB" id="A0AAE0IUU9"/>
<evidence type="ECO:0000313" key="7">
    <source>
        <dbReference type="EMBL" id="KAK3331674.1"/>
    </source>
</evidence>
<dbReference type="Proteomes" id="UP001286456">
    <property type="component" value="Unassembled WGS sequence"/>
</dbReference>
<keyword evidence="5 6" id="KW-0472">Membrane</keyword>
<accession>A0AAE0IUU9</accession>
<dbReference type="GO" id="GO:0016020">
    <property type="term" value="C:membrane"/>
    <property type="evidence" value="ECO:0007669"/>
    <property type="project" value="UniProtKB-SubCell"/>
</dbReference>
<dbReference type="Gene3D" id="1.20.1740.10">
    <property type="entry name" value="Amino acid/polyamine transporter I"/>
    <property type="match status" value="1"/>
</dbReference>